<gene>
    <name evidence="2" type="ORF">BDV27DRAFT_5268</name>
</gene>
<keyword evidence="1" id="KW-1133">Transmembrane helix</keyword>
<dbReference type="GeneID" id="43661305"/>
<reference evidence="2 3" key="1">
    <citation type="submission" date="2019-04" db="EMBL/GenBank/DDBJ databases">
        <title>Friends and foes A comparative genomics studyof 23 Aspergillus species from section Flavi.</title>
        <authorList>
            <consortium name="DOE Joint Genome Institute"/>
            <person name="Kjaerbolling I."/>
            <person name="Vesth T."/>
            <person name="Frisvad J.C."/>
            <person name="Nybo J.L."/>
            <person name="Theobald S."/>
            <person name="Kildgaard S."/>
            <person name="Isbrandt T."/>
            <person name="Kuo A."/>
            <person name="Sato A."/>
            <person name="Lyhne E.K."/>
            <person name="Kogle M.E."/>
            <person name="Wiebenga A."/>
            <person name="Kun R.S."/>
            <person name="Lubbers R.J."/>
            <person name="Makela M.R."/>
            <person name="Barry K."/>
            <person name="Chovatia M."/>
            <person name="Clum A."/>
            <person name="Daum C."/>
            <person name="Haridas S."/>
            <person name="He G."/>
            <person name="LaButti K."/>
            <person name="Lipzen A."/>
            <person name="Mondo S."/>
            <person name="Riley R."/>
            <person name="Salamov A."/>
            <person name="Simmons B.A."/>
            <person name="Magnuson J.K."/>
            <person name="Henrissat B."/>
            <person name="Mortensen U.H."/>
            <person name="Larsen T.O."/>
            <person name="Devries R.P."/>
            <person name="Grigoriev I.V."/>
            <person name="Machida M."/>
            <person name="Baker S.E."/>
            <person name="Andersen M.R."/>
        </authorList>
    </citation>
    <scope>NUCLEOTIDE SEQUENCE [LARGE SCALE GENOMIC DNA]</scope>
    <source>
        <strain evidence="2 3">CBS 763.97</strain>
    </source>
</reference>
<organism evidence="2 3">
    <name type="scientific">Aspergillus caelatus</name>
    <dbReference type="NCBI Taxonomy" id="61420"/>
    <lineage>
        <taxon>Eukaryota</taxon>
        <taxon>Fungi</taxon>
        <taxon>Dikarya</taxon>
        <taxon>Ascomycota</taxon>
        <taxon>Pezizomycotina</taxon>
        <taxon>Eurotiomycetes</taxon>
        <taxon>Eurotiomycetidae</taxon>
        <taxon>Eurotiales</taxon>
        <taxon>Aspergillaceae</taxon>
        <taxon>Aspergillus</taxon>
        <taxon>Aspergillus subgen. Circumdati</taxon>
    </lineage>
</organism>
<feature type="transmembrane region" description="Helical" evidence="1">
    <location>
        <begin position="29"/>
        <end position="47"/>
    </location>
</feature>
<accession>A0A5N7A344</accession>
<name>A0A5N7A344_9EURO</name>
<protein>
    <submittedName>
        <fullName evidence="2">Uncharacterized protein</fullName>
    </submittedName>
</protein>
<sequence length="72" mass="8325">MRLVTPVTQKTRLVNLVTQRMRTAPADQLTFRVRIGILPFYFIGGLMTRRYLEFRRVAFYSSIFGHASGMGI</sequence>
<evidence type="ECO:0000256" key="1">
    <source>
        <dbReference type="SAM" id="Phobius"/>
    </source>
</evidence>
<keyword evidence="1" id="KW-0812">Transmembrane</keyword>
<dbReference type="RefSeq" id="XP_031926687.1">
    <property type="nucleotide sequence ID" value="XM_032076859.1"/>
</dbReference>
<dbReference type="Proteomes" id="UP000326268">
    <property type="component" value="Unassembled WGS sequence"/>
</dbReference>
<evidence type="ECO:0000313" key="2">
    <source>
        <dbReference type="EMBL" id="KAE8363606.1"/>
    </source>
</evidence>
<proteinExistence type="predicted"/>
<dbReference type="EMBL" id="ML737671">
    <property type="protein sequence ID" value="KAE8363606.1"/>
    <property type="molecule type" value="Genomic_DNA"/>
</dbReference>
<evidence type="ECO:0000313" key="3">
    <source>
        <dbReference type="Proteomes" id="UP000326268"/>
    </source>
</evidence>
<keyword evidence="1" id="KW-0472">Membrane</keyword>
<dbReference type="AlphaFoldDB" id="A0A5N7A344"/>
<keyword evidence="3" id="KW-1185">Reference proteome</keyword>